<sequence length="229" mass="24349">MELIGILIIIVGFTLKLDTIAVIVTAGISTGLVAQMGIGEILSTLGEAFITNRTTCLFMLTVPIIGLCERYGLKAKAIMLIKKASSLSTGILLSGYTFVRELTIGMGVTLGGHPQFVRPLVSPMAEGAAIAKYNEVEEEDLDKIKAYAAASDNIGNFYAQNIFIGNAGILLVASTMEGLGMPVDTLQLSKVAIPVAVIALAMWIGQNILLDRKLKKKYENRKKSSGGVA</sequence>
<protein>
    <recommendedName>
        <fullName evidence="4">DUF969 domain-containing protein</fullName>
    </recommendedName>
</protein>
<keyword evidence="1" id="KW-1133">Transmembrane helix</keyword>
<keyword evidence="3" id="KW-1185">Reference proteome</keyword>
<organism evidence="2 3">
    <name type="scientific">Terrisporobacter glycolicus ATCC 14880 = DSM 1288</name>
    <dbReference type="NCBI Taxonomy" id="1121315"/>
    <lineage>
        <taxon>Bacteria</taxon>
        <taxon>Bacillati</taxon>
        <taxon>Bacillota</taxon>
        <taxon>Clostridia</taxon>
        <taxon>Peptostreptococcales</taxon>
        <taxon>Peptostreptococcaceae</taxon>
        <taxon>Terrisporobacter</taxon>
    </lineage>
</organism>
<feature type="transmembrane region" description="Helical" evidence="1">
    <location>
        <begin position="7"/>
        <end position="28"/>
    </location>
</feature>
<reference evidence="2 3" key="1">
    <citation type="journal article" date="2023" name="PLoS ONE">
        <title>Genome-based metabolic and phylogenomic analysis of three Terrisporobacter species.</title>
        <authorList>
            <person name="Boer T."/>
            <person name="Bengelsdorf F.R."/>
            <person name="Bomeke M."/>
            <person name="Daniel R."/>
            <person name="Poehlein A."/>
        </authorList>
    </citation>
    <scope>NUCLEOTIDE SEQUENCE [LARGE SCALE GENOMIC DNA]</scope>
    <source>
        <strain evidence="2 3">DSM 1288</strain>
    </source>
</reference>
<dbReference type="RefSeq" id="WP_027626986.1">
    <property type="nucleotide sequence ID" value="NZ_CP117523.1"/>
</dbReference>
<dbReference type="Pfam" id="PF06149">
    <property type="entry name" value="DUF969"/>
    <property type="match status" value="1"/>
</dbReference>
<dbReference type="InterPro" id="IPR010374">
    <property type="entry name" value="DUF969"/>
</dbReference>
<evidence type="ECO:0000256" key="1">
    <source>
        <dbReference type="SAM" id="Phobius"/>
    </source>
</evidence>
<evidence type="ECO:0000313" key="2">
    <source>
        <dbReference type="EMBL" id="WWD82154.1"/>
    </source>
</evidence>
<keyword evidence="1" id="KW-0812">Transmembrane</keyword>
<keyword evidence="1" id="KW-0472">Membrane</keyword>
<dbReference type="EMBL" id="CP117523">
    <property type="protein sequence ID" value="WWD82154.1"/>
    <property type="molecule type" value="Genomic_DNA"/>
</dbReference>
<feature type="transmembrane region" description="Helical" evidence="1">
    <location>
        <begin position="48"/>
        <end position="68"/>
    </location>
</feature>
<name>A0ABZ2EQL6_9FIRM</name>
<proteinExistence type="predicted"/>
<feature type="transmembrane region" description="Helical" evidence="1">
    <location>
        <begin position="191"/>
        <end position="210"/>
    </location>
</feature>
<dbReference type="Proteomes" id="UP001348492">
    <property type="component" value="Chromosome"/>
</dbReference>
<accession>A0ABZ2EQL6</accession>
<gene>
    <name evidence="2" type="ORF">TEGL_05290</name>
</gene>
<evidence type="ECO:0008006" key="4">
    <source>
        <dbReference type="Google" id="ProtNLM"/>
    </source>
</evidence>
<evidence type="ECO:0000313" key="3">
    <source>
        <dbReference type="Proteomes" id="UP001348492"/>
    </source>
</evidence>